<reference evidence="2 3" key="1">
    <citation type="submission" date="2018-11" db="EMBL/GenBank/DDBJ databases">
        <authorList>
            <person name="Kleinhagauer T."/>
            <person name="Glaeser S.P."/>
            <person name="Spergser J."/>
            <person name="Ruckert C."/>
            <person name="Kaempfer P."/>
            <person name="Busse H.-J."/>
        </authorList>
    </citation>
    <scope>NUCLEOTIDE SEQUENCE [LARGE SCALE GENOMIC DNA]</scope>
    <source>
        <strain evidence="2 3">200CH</strain>
    </source>
</reference>
<feature type="transmembrane region" description="Helical" evidence="1">
    <location>
        <begin position="47"/>
        <end position="64"/>
    </location>
</feature>
<keyword evidence="1" id="KW-0472">Membrane</keyword>
<proteinExistence type="predicted"/>
<evidence type="ECO:0000313" key="3">
    <source>
        <dbReference type="Proteomes" id="UP000269019"/>
    </source>
</evidence>
<evidence type="ECO:0008006" key="4">
    <source>
        <dbReference type="Google" id="ProtNLM"/>
    </source>
</evidence>
<evidence type="ECO:0000313" key="2">
    <source>
        <dbReference type="EMBL" id="AZA12982.1"/>
    </source>
</evidence>
<dbReference type="KEGG" id="ccho:CCHOA_02830"/>
<keyword evidence="3" id="KW-1185">Reference proteome</keyword>
<feature type="transmembrane region" description="Helical" evidence="1">
    <location>
        <begin position="21"/>
        <end position="41"/>
    </location>
</feature>
<dbReference type="AlphaFoldDB" id="A0A3G6J538"/>
<keyword evidence="1" id="KW-1133">Transmembrane helix</keyword>
<organism evidence="2 3">
    <name type="scientific">Corynebacterium choanae</name>
    <dbReference type="NCBI Taxonomy" id="1862358"/>
    <lineage>
        <taxon>Bacteria</taxon>
        <taxon>Bacillati</taxon>
        <taxon>Actinomycetota</taxon>
        <taxon>Actinomycetes</taxon>
        <taxon>Mycobacteriales</taxon>
        <taxon>Corynebacteriaceae</taxon>
        <taxon>Corynebacterium</taxon>
    </lineage>
</organism>
<keyword evidence="1" id="KW-0812">Transmembrane</keyword>
<dbReference type="RefSeq" id="WP_123926498.1">
    <property type="nucleotide sequence ID" value="NZ_CP033896.1"/>
</dbReference>
<accession>A0A3G6J538</accession>
<evidence type="ECO:0000256" key="1">
    <source>
        <dbReference type="SAM" id="Phobius"/>
    </source>
</evidence>
<name>A0A3G6J538_9CORY</name>
<gene>
    <name evidence="2" type="ORF">CCHOA_02830</name>
</gene>
<sequence length="76" mass="8150">MTLQPRPHNPIEQRKQAVRRYARTGVIGVGASLVGGGVLALAGGLSWLLIGLVFALVIGGVNAYRINKIINHVDEY</sequence>
<protein>
    <recommendedName>
        <fullName evidence="4">Secreted protein</fullName>
    </recommendedName>
</protein>
<dbReference type="Proteomes" id="UP000269019">
    <property type="component" value="Chromosome"/>
</dbReference>
<dbReference type="EMBL" id="CP033896">
    <property type="protein sequence ID" value="AZA12982.1"/>
    <property type="molecule type" value="Genomic_DNA"/>
</dbReference>